<proteinExistence type="predicted"/>
<evidence type="ECO:0000256" key="2">
    <source>
        <dbReference type="ARBA" id="ARBA00022723"/>
    </source>
</evidence>
<dbReference type="PANTHER" id="PTHR44379">
    <property type="entry name" value="OXIDOREDUCTASE WITH IRON-SULFUR SUBUNIT"/>
    <property type="match status" value="1"/>
</dbReference>
<dbReference type="InterPro" id="IPR006058">
    <property type="entry name" value="2Fe2S_fd_BS"/>
</dbReference>
<feature type="domain" description="2Fe-2S ferredoxin-type" evidence="6">
    <location>
        <begin position="2"/>
        <end position="76"/>
    </location>
</feature>
<dbReference type="InterPro" id="IPR001041">
    <property type="entry name" value="2Fe-2S_ferredoxin-type"/>
</dbReference>
<keyword evidence="5" id="KW-0411">Iron-sulfur</keyword>
<organism evidence="7 8">
    <name type="scientific">Bradyrhizobium ontarionense</name>
    <dbReference type="NCBI Taxonomy" id="2898149"/>
    <lineage>
        <taxon>Bacteria</taxon>
        <taxon>Pseudomonadati</taxon>
        <taxon>Pseudomonadota</taxon>
        <taxon>Alphaproteobacteria</taxon>
        <taxon>Hyphomicrobiales</taxon>
        <taxon>Nitrobacteraceae</taxon>
        <taxon>Bradyrhizobium</taxon>
    </lineage>
</organism>
<evidence type="ECO:0000259" key="6">
    <source>
        <dbReference type="PROSITE" id="PS51085"/>
    </source>
</evidence>
<keyword evidence="3" id="KW-0560">Oxidoreductase</keyword>
<dbReference type="Pfam" id="PF00111">
    <property type="entry name" value="Fer2"/>
    <property type="match status" value="1"/>
</dbReference>
<dbReference type="EMBL" id="CP088156">
    <property type="protein sequence ID" value="UFZ02289.1"/>
    <property type="molecule type" value="Genomic_DNA"/>
</dbReference>
<dbReference type="Proteomes" id="UP001431010">
    <property type="component" value="Chromosome"/>
</dbReference>
<dbReference type="PROSITE" id="PS00197">
    <property type="entry name" value="2FE2S_FER_1"/>
    <property type="match status" value="1"/>
</dbReference>
<evidence type="ECO:0000313" key="7">
    <source>
        <dbReference type="EMBL" id="UFZ02289.1"/>
    </source>
</evidence>
<dbReference type="InterPro" id="IPR012675">
    <property type="entry name" value="Beta-grasp_dom_sf"/>
</dbReference>
<dbReference type="PROSITE" id="PS51085">
    <property type="entry name" value="2FE2S_FER_2"/>
    <property type="match status" value="1"/>
</dbReference>
<dbReference type="InterPro" id="IPR036884">
    <property type="entry name" value="2Fe-2S-bd_dom_sf"/>
</dbReference>
<evidence type="ECO:0000256" key="5">
    <source>
        <dbReference type="ARBA" id="ARBA00023014"/>
    </source>
</evidence>
<dbReference type="Gene3D" id="3.10.20.30">
    <property type="match status" value="1"/>
</dbReference>
<keyword evidence="2" id="KW-0479">Metal-binding</keyword>
<evidence type="ECO:0000313" key="8">
    <source>
        <dbReference type="Proteomes" id="UP001431010"/>
    </source>
</evidence>
<keyword evidence="8" id="KW-1185">Reference proteome</keyword>
<sequence>MPKLTINGRTMSVDAANDTPLLWVIREELQMTGTKFGCGAGLCGACTVHVNGEAVRSCQTMVGDVTNKKITTIEGLSQKGDHPLQKAWIAEQVPQCGYCQSGQIMQAASLLAKNTSPSKEEIVAHMDGNLCRCMTYSRIQKAISRAASEMRTASNTTSNERSPT</sequence>
<accession>A0ABY3R4P3</accession>
<evidence type="ECO:0000256" key="3">
    <source>
        <dbReference type="ARBA" id="ARBA00023002"/>
    </source>
</evidence>
<dbReference type="InterPro" id="IPR002888">
    <property type="entry name" value="2Fe-2S-bd"/>
</dbReference>
<gene>
    <name evidence="7" type="ORF">LQG66_23700</name>
</gene>
<keyword evidence="4" id="KW-0408">Iron</keyword>
<reference evidence="7" key="1">
    <citation type="journal article" date="2024" name="Antonie Van Leeuwenhoek">
        <title>Bradyrhizobium ontarionense sp. nov., a novel bacterial symbiont isolated from Aeschynomene indica (Indian jointvetch), harbours photosynthesis, nitrogen fixation and nitrous oxide (N2O) reductase genes.</title>
        <authorList>
            <person name="Bromfield E.S.P."/>
            <person name="Cloutier S."/>
        </authorList>
    </citation>
    <scope>NUCLEOTIDE SEQUENCE</scope>
    <source>
        <strain evidence="7">A19</strain>
    </source>
</reference>
<dbReference type="PANTHER" id="PTHR44379:SF2">
    <property type="entry name" value="BLR6218 PROTEIN"/>
    <property type="match status" value="1"/>
</dbReference>
<dbReference type="InterPro" id="IPR051452">
    <property type="entry name" value="Diverse_Oxidoreductases"/>
</dbReference>
<protein>
    <submittedName>
        <fullName evidence="7">(2Fe-2S)-binding protein</fullName>
    </submittedName>
</protein>
<dbReference type="SUPFAM" id="SSF47741">
    <property type="entry name" value="CO dehydrogenase ISP C-domain like"/>
    <property type="match status" value="1"/>
</dbReference>
<dbReference type="SUPFAM" id="SSF54292">
    <property type="entry name" value="2Fe-2S ferredoxin-like"/>
    <property type="match status" value="1"/>
</dbReference>
<dbReference type="InterPro" id="IPR036010">
    <property type="entry name" value="2Fe-2S_ferredoxin-like_sf"/>
</dbReference>
<dbReference type="CDD" id="cd00207">
    <property type="entry name" value="fer2"/>
    <property type="match status" value="1"/>
</dbReference>
<evidence type="ECO:0000256" key="1">
    <source>
        <dbReference type="ARBA" id="ARBA00022714"/>
    </source>
</evidence>
<evidence type="ECO:0000256" key="4">
    <source>
        <dbReference type="ARBA" id="ARBA00023004"/>
    </source>
</evidence>
<dbReference type="Gene3D" id="1.10.150.120">
    <property type="entry name" value="[2Fe-2S]-binding domain"/>
    <property type="match status" value="1"/>
</dbReference>
<keyword evidence="1" id="KW-0001">2Fe-2S</keyword>
<dbReference type="Pfam" id="PF01799">
    <property type="entry name" value="Fer2_2"/>
    <property type="match status" value="1"/>
</dbReference>
<dbReference type="RefSeq" id="WP_231318079.1">
    <property type="nucleotide sequence ID" value="NZ_CP088156.1"/>
</dbReference>
<name>A0ABY3R4P3_9BRAD</name>